<evidence type="ECO:0000259" key="1">
    <source>
        <dbReference type="SMART" id="SM00507"/>
    </source>
</evidence>
<dbReference type="GO" id="GO:0004519">
    <property type="term" value="F:endonuclease activity"/>
    <property type="evidence" value="ECO:0007669"/>
    <property type="project" value="InterPro"/>
</dbReference>
<dbReference type="InterPro" id="IPR003615">
    <property type="entry name" value="HNH_nuc"/>
</dbReference>
<dbReference type="InterPro" id="IPR002711">
    <property type="entry name" value="HNH"/>
</dbReference>
<comment type="caution">
    <text evidence="2">The sequence shown here is derived from an EMBL/GenBank/DDBJ whole genome shotgun (WGS) entry which is preliminary data.</text>
</comment>
<dbReference type="Pfam" id="PF01844">
    <property type="entry name" value="HNH"/>
    <property type="match status" value="1"/>
</dbReference>
<dbReference type="Gene3D" id="1.10.30.50">
    <property type="match status" value="1"/>
</dbReference>
<protein>
    <recommendedName>
        <fullName evidence="1">HNH nuclease domain-containing protein</fullName>
    </recommendedName>
</protein>
<organism evidence="2 3">
    <name type="scientific">Maritimibacter harenae</name>
    <dbReference type="NCBI Taxonomy" id="2606218"/>
    <lineage>
        <taxon>Bacteria</taxon>
        <taxon>Pseudomonadati</taxon>
        <taxon>Pseudomonadota</taxon>
        <taxon>Alphaproteobacteria</taxon>
        <taxon>Rhodobacterales</taxon>
        <taxon>Roseobacteraceae</taxon>
        <taxon>Maritimibacter</taxon>
    </lineage>
</organism>
<dbReference type="GO" id="GO:0003676">
    <property type="term" value="F:nucleic acid binding"/>
    <property type="evidence" value="ECO:0007669"/>
    <property type="project" value="InterPro"/>
</dbReference>
<name>A0A845M8L1_9RHOB</name>
<keyword evidence="3" id="KW-1185">Reference proteome</keyword>
<gene>
    <name evidence="2" type="ORF">GQE99_14535</name>
</gene>
<dbReference type="EMBL" id="WTUX01000017">
    <property type="protein sequence ID" value="MZR14237.1"/>
    <property type="molecule type" value="Genomic_DNA"/>
</dbReference>
<dbReference type="CDD" id="cd00085">
    <property type="entry name" value="HNHc"/>
    <property type="match status" value="1"/>
</dbReference>
<dbReference type="RefSeq" id="WP_161352348.1">
    <property type="nucleotide sequence ID" value="NZ_WTUX01000017.1"/>
</dbReference>
<reference evidence="2 3" key="1">
    <citation type="submission" date="2019-12" db="EMBL/GenBank/DDBJ databases">
        <title>Maritimibacter sp. nov. sp. isolated from sea sand.</title>
        <authorList>
            <person name="Kim J."/>
            <person name="Jeong S.E."/>
            <person name="Jung H.S."/>
            <person name="Jeon C.O."/>
        </authorList>
    </citation>
    <scope>NUCLEOTIDE SEQUENCE [LARGE SCALE GENOMIC DNA]</scope>
    <source>
        <strain evidence="2 3">DP07</strain>
    </source>
</reference>
<accession>A0A845M8L1</accession>
<dbReference type="Proteomes" id="UP000467322">
    <property type="component" value="Unassembled WGS sequence"/>
</dbReference>
<feature type="domain" description="HNH nuclease" evidence="1">
    <location>
        <begin position="14"/>
        <end position="74"/>
    </location>
</feature>
<evidence type="ECO:0000313" key="2">
    <source>
        <dbReference type="EMBL" id="MZR14237.1"/>
    </source>
</evidence>
<dbReference type="GO" id="GO:0008270">
    <property type="term" value="F:zinc ion binding"/>
    <property type="evidence" value="ECO:0007669"/>
    <property type="project" value="InterPro"/>
</dbReference>
<evidence type="ECO:0000313" key="3">
    <source>
        <dbReference type="Proteomes" id="UP000467322"/>
    </source>
</evidence>
<sequence length="108" mass="12319">MAQSNEYTTPRWARFKAAIIRRDMGVCQMCGAALVVGRKHHRSAVVDHIRPAVLRPDLFYDPENTRAICKRCHDTDCQRIERRHAGDAEAIARAKSRQHDIGVDGWPL</sequence>
<dbReference type="AlphaFoldDB" id="A0A845M8L1"/>
<dbReference type="SMART" id="SM00507">
    <property type="entry name" value="HNHc"/>
    <property type="match status" value="1"/>
</dbReference>
<proteinExistence type="predicted"/>